<comment type="caution">
    <text evidence="4">The sequence shown here is derived from an EMBL/GenBank/DDBJ whole genome shotgun (WGS) entry which is preliminary data.</text>
</comment>
<comment type="similarity">
    <text evidence="1">Belongs to the pseudouridine synthase RluA family.</text>
</comment>
<evidence type="ECO:0000313" key="5">
    <source>
        <dbReference type="Proteomes" id="UP000177325"/>
    </source>
</evidence>
<dbReference type="Gene3D" id="3.30.2350.10">
    <property type="entry name" value="Pseudouridine synthase"/>
    <property type="match status" value="1"/>
</dbReference>
<dbReference type="GO" id="GO:0000455">
    <property type="term" value="P:enzyme-directed rRNA pseudouridine synthesis"/>
    <property type="evidence" value="ECO:0007669"/>
    <property type="project" value="TreeGrafter"/>
</dbReference>
<dbReference type="GO" id="GO:0009982">
    <property type="term" value="F:pseudouridine synthase activity"/>
    <property type="evidence" value="ECO:0007669"/>
    <property type="project" value="InterPro"/>
</dbReference>
<gene>
    <name evidence="4" type="ORF">A3G90_00435</name>
</gene>
<evidence type="ECO:0000259" key="3">
    <source>
        <dbReference type="Pfam" id="PF00849"/>
    </source>
</evidence>
<dbReference type="GO" id="GO:0140098">
    <property type="term" value="F:catalytic activity, acting on RNA"/>
    <property type="evidence" value="ECO:0007669"/>
    <property type="project" value="UniProtKB-ARBA"/>
</dbReference>
<protein>
    <recommendedName>
        <fullName evidence="3">Pseudouridine synthase RsuA/RluA-like domain-containing protein</fullName>
    </recommendedName>
</protein>
<dbReference type="InterPro" id="IPR020103">
    <property type="entry name" value="PsdUridine_synth_cat_dom_sf"/>
</dbReference>
<dbReference type="AlphaFoldDB" id="A0A1F6FFA7"/>
<sequence length="259" mass="29622">MQKENGELENKTMPEPEVIYEDASVIVLNKPYGMLVHEDWHSGNEGTVVQWFLARVPKAQGVGEVSVKPDGTPLERSGVVHRLDRETSGVMIMAKTAEAHAFLKAQFHDRKVKKEYRAFVYGRIHDKWGTINRPIGRSAKDFKKRSAERGAKGTMREALTHMERIGVGEYKDEAFSYLKLMPQTGRTHQLRVHLRAIDRPIVGDMLYGERQMKISNNLELKRLALHAHQLELILPHGQTERFIAPLPHEFEEAAERIAE</sequence>
<dbReference type="PROSITE" id="PS01129">
    <property type="entry name" value="PSI_RLU"/>
    <property type="match status" value="1"/>
</dbReference>
<evidence type="ECO:0000256" key="1">
    <source>
        <dbReference type="ARBA" id="ARBA00010876"/>
    </source>
</evidence>
<dbReference type="Proteomes" id="UP000177325">
    <property type="component" value="Unassembled WGS sequence"/>
</dbReference>
<dbReference type="SUPFAM" id="SSF55120">
    <property type="entry name" value="Pseudouridine synthase"/>
    <property type="match status" value="1"/>
</dbReference>
<reference evidence="4 5" key="1">
    <citation type="journal article" date="2016" name="Nat. Commun.">
        <title>Thousands of microbial genomes shed light on interconnected biogeochemical processes in an aquifer system.</title>
        <authorList>
            <person name="Anantharaman K."/>
            <person name="Brown C.T."/>
            <person name="Hug L.A."/>
            <person name="Sharon I."/>
            <person name="Castelle C.J."/>
            <person name="Probst A.J."/>
            <person name="Thomas B.C."/>
            <person name="Singh A."/>
            <person name="Wilkins M.J."/>
            <person name="Karaoz U."/>
            <person name="Brodie E.L."/>
            <person name="Williams K.H."/>
            <person name="Hubbard S.S."/>
            <person name="Banfield J.F."/>
        </authorList>
    </citation>
    <scope>NUCLEOTIDE SEQUENCE [LARGE SCALE GENOMIC DNA]</scope>
</reference>
<keyword evidence="2" id="KW-0413">Isomerase</keyword>
<dbReference type="InterPro" id="IPR050188">
    <property type="entry name" value="RluA_PseudoU_synthase"/>
</dbReference>
<proteinExistence type="inferred from homology"/>
<name>A0A1F6FFA7_9BACT</name>
<dbReference type="CDD" id="cd02869">
    <property type="entry name" value="PseudoU_synth_RluA_like"/>
    <property type="match status" value="1"/>
</dbReference>
<dbReference type="Pfam" id="PF00849">
    <property type="entry name" value="PseudoU_synth_2"/>
    <property type="match status" value="1"/>
</dbReference>
<evidence type="ECO:0000313" key="4">
    <source>
        <dbReference type="EMBL" id="OGG84547.1"/>
    </source>
</evidence>
<dbReference type="STRING" id="1798525.A3G90_00435"/>
<dbReference type="EMBL" id="MFMM01000001">
    <property type="protein sequence ID" value="OGG84547.1"/>
    <property type="molecule type" value="Genomic_DNA"/>
</dbReference>
<evidence type="ECO:0000256" key="2">
    <source>
        <dbReference type="ARBA" id="ARBA00023235"/>
    </source>
</evidence>
<dbReference type="PANTHER" id="PTHR21600:SF44">
    <property type="entry name" value="RIBOSOMAL LARGE SUBUNIT PSEUDOURIDINE SYNTHASE D"/>
    <property type="match status" value="1"/>
</dbReference>
<dbReference type="PANTHER" id="PTHR21600">
    <property type="entry name" value="MITOCHONDRIAL RNA PSEUDOURIDINE SYNTHASE"/>
    <property type="match status" value="1"/>
</dbReference>
<organism evidence="4 5">
    <name type="scientific">Candidatus Kaiserbacteria bacterium RIFCSPLOWO2_12_FULL_45_26</name>
    <dbReference type="NCBI Taxonomy" id="1798525"/>
    <lineage>
        <taxon>Bacteria</taxon>
        <taxon>Candidatus Kaiseribacteriota</taxon>
    </lineage>
</organism>
<feature type="domain" description="Pseudouridine synthase RsuA/RluA-like" evidence="3">
    <location>
        <begin position="25"/>
        <end position="195"/>
    </location>
</feature>
<dbReference type="InterPro" id="IPR006145">
    <property type="entry name" value="PsdUridine_synth_RsuA/RluA"/>
</dbReference>
<dbReference type="InterPro" id="IPR006224">
    <property type="entry name" value="PsdUridine_synth_RluA-like_CS"/>
</dbReference>
<accession>A0A1F6FFA7</accession>
<dbReference type="GO" id="GO:0003723">
    <property type="term" value="F:RNA binding"/>
    <property type="evidence" value="ECO:0007669"/>
    <property type="project" value="InterPro"/>
</dbReference>